<accession>A0A6J6X8W7</accession>
<feature type="compositionally biased region" description="Basic and acidic residues" evidence="1">
    <location>
        <begin position="49"/>
        <end position="64"/>
    </location>
</feature>
<gene>
    <name evidence="2" type="ORF">UFOPK2958_01304</name>
</gene>
<proteinExistence type="predicted"/>
<name>A0A6J6X8W7_9ZZZZ</name>
<dbReference type="EMBL" id="CAFAAB010000184">
    <property type="protein sequence ID" value="CAB4792243.1"/>
    <property type="molecule type" value="Genomic_DNA"/>
</dbReference>
<feature type="compositionally biased region" description="Basic and acidic residues" evidence="1">
    <location>
        <begin position="92"/>
        <end position="109"/>
    </location>
</feature>
<feature type="compositionally biased region" description="Acidic residues" evidence="1">
    <location>
        <begin position="10"/>
        <end position="19"/>
    </location>
</feature>
<feature type="region of interest" description="Disordered" evidence="1">
    <location>
        <begin position="144"/>
        <end position="168"/>
    </location>
</feature>
<feature type="region of interest" description="Disordered" evidence="1">
    <location>
        <begin position="1"/>
        <end position="113"/>
    </location>
</feature>
<evidence type="ECO:0000313" key="2">
    <source>
        <dbReference type="EMBL" id="CAB4792243.1"/>
    </source>
</evidence>
<evidence type="ECO:0000256" key="1">
    <source>
        <dbReference type="SAM" id="MobiDB-lite"/>
    </source>
</evidence>
<feature type="compositionally biased region" description="Low complexity" evidence="1">
    <location>
        <begin position="76"/>
        <end position="89"/>
    </location>
</feature>
<sequence>MTGVDLGSAVDEEGDDDEGDHAQNGPGGAEVGAVETARAVLAARGVLDANDREDHERDQHHDGEEVFNGGEPVSPTDEGNGEVTVVEGTVDLEDRGEQNGEAPHGEEVGQARNGPLEELLLTGDFNNFGGDGFLGAANTGPWTVGVLSGPDQLGEPEEPASGDRETDE</sequence>
<reference evidence="2" key="1">
    <citation type="submission" date="2020-05" db="EMBL/GenBank/DDBJ databases">
        <authorList>
            <person name="Chiriac C."/>
            <person name="Salcher M."/>
            <person name="Ghai R."/>
            <person name="Kavagutti S V."/>
        </authorList>
    </citation>
    <scope>NUCLEOTIDE SEQUENCE</scope>
</reference>
<organism evidence="2">
    <name type="scientific">freshwater metagenome</name>
    <dbReference type="NCBI Taxonomy" id="449393"/>
    <lineage>
        <taxon>unclassified sequences</taxon>
        <taxon>metagenomes</taxon>
        <taxon>ecological metagenomes</taxon>
    </lineage>
</organism>
<dbReference type="AlphaFoldDB" id="A0A6J6X8W7"/>
<protein>
    <submittedName>
        <fullName evidence="2">Unannotated protein</fullName>
    </submittedName>
</protein>